<dbReference type="PANTHER" id="PTHR36842:SF1">
    <property type="entry name" value="PROTEIN TOLB"/>
    <property type="match status" value="1"/>
</dbReference>
<dbReference type="Gene3D" id="2.60.40.10">
    <property type="entry name" value="Immunoglobulins"/>
    <property type="match status" value="1"/>
</dbReference>
<organism evidence="2 3">
    <name type="scientific">Marinifilum caeruleilacunae</name>
    <dbReference type="NCBI Taxonomy" id="2499076"/>
    <lineage>
        <taxon>Bacteria</taxon>
        <taxon>Pseudomonadati</taxon>
        <taxon>Bacteroidota</taxon>
        <taxon>Bacteroidia</taxon>
        <taxon>Marinilabiliales</taxon>
        <taxon>Marinifilaceae</taxon>
    </lineage>
</organism>
<dbReference type="InterPro" id="IPR013783">
    <property type="entry name" value="Ig-like_fold"/>
</dbReference>
<dbReference type="RefSeq" id="WP_171595289.1">
    <property type="nucleotide sequence ID" value="NZ_RZNH01000012.1"/>
</dbReference>
<dbReference type="SUPFAM" id="SSF69304">
    <property type="entry name" value="Tricorn protease N-terminal domain"/>
    <property type="match status" value="1"/>
</dbReference>
<gene>
    <name evidence="2" type="ORF">ELS83_09260</name>
</gene>
<name>A0ABX1WV77_9BACT</name>
<evidence type="ECO:0000313" key="2">
    <source>
        <dbReference type="EMBL" id="NOU60011.1"/>
    </source>
</evidence>
<dbReference type="PANTHER" id="PTHR36842">
    <property type="entry name" value="PROTEIN TOLB HOMOLOG"/>
    <property type="match status" value="1"/>
</dbReference>
<evidence type="ECO:0000259" key="1">
    <source>
        <dbReference type="PROSITE" id="PS50853"/>
    </source>
</evidence>
<dbReference type="Proteomes" id="UP000732105">
    <property type="component" value="Unassembled WGS sequence"/>
</dbReference>
<dbReference type="EMBL" id="RZNH01000012">
    <property type="protein sequence ID" value="NOU60011.1"/>
    <property type="molecule type" value="Genomic_DNA"/>
</dbReference>
<comment type="caution">
    <text evidence="2">The sequence shown here is derived from an EMBL/GenBank/DDBJ whole genome shotgun (WGS) entry which is preliminary data.</text>
</comment>
<feature type="domain" description="Fibronectin type-III" evidence="1">
    <location>
        <begin position="129"/>
        <end position="223"/>
    </location>
</feature>
<dbReference type="Gene3D" id="2.60.40.1120">
    <property type="entry name" value="Carboxypeptidase-like, regulatory domain"/>
    <property type="match status" value="1"/>
</dbReference>
<dbReference type="InterPro" id="IPR011042">
    <property type="entry name" value="6-blade_b-propeller_TolB-like"/>
</dbReference>
<dbReference type="CDD" id="cd00063">
    <property type="entry name" value="FN3"/>
    <property type="match status" value="1"/>
</dbReference>
<dbReference type="PROSITE" id="PS51257">
    <property type="entry name" value="PROKAR_LIPOPROTEIN"/>
    <property type="match status" value="1"/>
</dbReference>
<dbReference type="InterPro" id="IPR013784">
    <property type="entry name" value="Carb-bd-like_fold"/>
</dbReference>
<dbReference type="InterPro" id="IPR036116">
    <property type="entry name" value="FN3_sf"/>
</dbReference>
<protein>
    <recommendedName>
        <fullName evidence="1">Fibronectin type-III domain-containing protein</fullName>
    </recommendedName>
</protein>
<proteinExistence type="predicted"/>
<accession>A0ABX1WV77</accession>
<reference evidence="2 3" key="1">
    <citation type="submission" date="2018-12" db="EMBL/GenBank/DDBJ databases">
        <title>Marinifilum JC070 sp. nov., a marine bacterium isolated from Yongle Blue Hole in the South China Sea.</title>
        <authorList>
            <person name="Fu T."/>
        </authorList>
    </citation>
    <scope>NUCLEOTIDE SEQUENCE [LARGE SCALE GENOMIC DNA]</scope>
    <source>
        <strain evidence="2 3">JC070</strain>
    </source>
</reference>
<evidence type="ECO:0000313" key="3">
    <source>
        <dbReference type="Proteomes" id="UP000732105"/>
    </source>
</evidence>
<dbReference type="Pfam" id="PF13620">
    <property type="entry name" value="CarboxypepD_reg"/>
    <property type="match status" value="1"/>
</dbReference>
<dbReference type="SUPFAM" id="SSF49265">
    <property type="entry name" value="Fibronectin type III"/>
    <property type="match status" value="1"/>
</dbReference>
<dbReference type="Gene3D" id="2.120.10.30">
    <property type="entry name" value="TolB, C-terminal domain"/>
    <property type="match status" value="1"/>
</dbReference>
<keyword evidence="3" id="KW-1185">Reference proteome</keyword>
<sequence>MRKFYTLFGLFLLLGWSMLIISCNESTVEPDLYGTISGTVKASDSNNTPMEGVTITTSPGTTSVTTNAEGQFSIGEVLVGDYSVTASKEDYSSQNISITVREGQDVVMEFVLQDAPIDKKIPDNITYVSPLDVTSDATKLPTEVTLTWNNGETEKGDTLYFDVVLYEGAADTEGVKVATNILDTTYTVNGLKFETTYLWKIVARNKQLDEVEGDIWRFNTEDFPINGYIFVKDSLNSRDVYSWDLQENHLVRLTDGGGDELHPKIMPGSHSRIAYSAMDNGVFHIYSMDLKGKDVFKVTNDRPVVGNHNDGGGFVWSPTGDQLMYGYYNELIVINNDGTGWQKIANSPVNREFTQMDWTYQFDNRSEEKIVALAQGDKPYDNEIYLMDPDGGNMTVLVPNLEGTLSNPQFSFGGDKVIFSLDSLYEDDRGIQRDARIYSINIDGTGWTDLSGDDKTGNDLQAKFSETGEKIIFMNVSNSGTEKKTIWTMDPDGSNREQLIYNGEMPDWYNP</sequence>
<dbReference type="SUPFAM" id="SSF49452">
    <property type="entry name" value="Starch-binding domain-like"/>
    <property type="match status" value="1"/>
</dbReference>
<dbReference type="PROSITE" id="PS50853">
    <property type="entry name" value="FN3"/>
    <property type="match status" value="1"/>
</dbReference>
<dbReference type="InterPro" id="IPR003961">
    <property type="entry name" value="FN3_dom"/>
</dbReference>